<evidence type="ECO:0000256" key="1">
    <source>
        <dbReference type="ARBA" id="ARBA00008683"/>
    </source>
</evidence>
<dbReference type="InterPro" id="IPR002142">
    <property type="entry name" value="Peptidase_S49"/>
</dbReference>
<dbReference type="Gene3D" id="3.90.226.10">
    <property type="entry name" value="2-enoyl-CoA Hydratase, Chain A, domain 1"/>
    <property type="match status" value="1"/>
</dbReference>
<accession>A0A0F8WQI4</accession>
<dbReference type="GO" id="GO:0006508">
    <property type="term" value="P:proteolysis"/>
    <property type="evidence" value="ECO:0007669"/>
    <property type="project" value="InterPro"/>
</dbReference>
<dbReference type="Pfam" id="PF01343">
    <property type="entry name" value="Peptidase_S49"/>
    <property type="match status" value="1"/>
</dbReference>
<evidence type="ECO:0000259" key="2">
    <source>
        <dbReference type="Pfam" id="PF01343"/>
    </source>
</evidence>
<evidence type="ECO:0000313" key="3">
    <source>
        <dbReference type="EMBL" id="KKK50600.1"/>
    </source>
</evidence>
<feature type="non-terminal residue" evidence="3">
    <location>
        <position position="187"/>
    </location>
</feature>
<reference evidence="3" key="1">
    <citation type="journal article" date="2015" name="Nature">
        <title>Complex archaea that bridge the gap between prokaryotes and eukaryotes.</title>
        <authorList>
            <person name="Spang A."/>
            <person name="Saw J.H."/>
            <person name="Jorgensen S.L."/>
            <person name="Zaremba-Niedzwiedzka K."/>
            <person name="Martijn J."/>
            <person name="Lind A.E."/>
            <person name="van Eijk R."/>
            <person name="Schleper C."/>
            <person name="Guy L."/>
            <person name="Ettema T.J."/>
        </authorList>
    </citation>
    <scope>NUCLEOTIDE SEQUENCE</scope>
</reference>
<dbReference type="PANTHER" id="PTHR42987">
    <property type="entry name" value="PEPTIDASE S49"/>
    <property type="match status" value="1"/>
</dbReference>
<protein>
    <recommendedName>
        <fullName evidence="2">Peptidase S49 domain-containing protein</fullName>
    </recommendedName>
</protein>
<gene>
    <name evidence="3" type="ORF">LCGC14_3123420</name>
</gene>
<dbReference type="SUPFAM" id="SSF52096">
    <property type="entry name" value="ClpP/crotonase"/>
    <property type="match status" value="1"/>
</dbReference>
<name>A0A0F8WQI4_9ZZZZ</name>
<comment type="similarity">
    <text evidence="1">Belongs to the peptidase S49 family.</text>
</comment>
<organism evidence="3">
    <name type="scientific">marine sediment metagenome</name>
    <dbReference type="NCBI Taxonomy" id="412755"/>
    <lineage>
        <taxon>unclassified sequences</taxon>
        <taxon>metagenomes</taxon>
        <taxon>ecological metagenomes</taxon>
    </lineage>
</organism>
<dbReference type="PANTHER" id="PTHR42987:SF4">
    <property type="entry name" value="PROTEASE SOHB-RELATED"/>
    <property type="match status" value="1"/>
</dbReference>
<sequence length="187" mass="19375">MQLEHLLAWIANEPWAINPAKAQEILAYLEARAIGGDSAGGGESAQKLHPSRERSLRNRDGAVAVIALHGIMAQRRMPGASTGGTSTEAVGRDVGKAAADLSIKTIILDIDSPGGSVAGTRELAARVRDARDIKPVIAQVDSIAASAAYWVASQATELVSTPGGAVGSIGVIAVHEDIEGRLEQRGI</sequence>
<dbReference type="InterPro" id="IPR029045">
    <property type="entry name" value="ClpP/crotonase-like_dom_sf"/>
</dbReference>
<comment type="caution">
    <text evidence="3">The sequence shown here is derived from an EMBL/GenBank/DDBJ whole genome shotgun (WGS) entry which is preliminary data.</text>
</comment>
<dbReference type="AlphaFoldDB" id="A0A0F8WQI4"/>
<dbReference type="GO" id="GO:0008233">
    <property type="term" value="F:peptidase activity"/>
    <property type="evidence" value="ECO:0007669"/>
    <property type="project" value="InterPro"/>
</dbReference>
<dbReference type="EMBL" id="LAZR01067936">
    <property type="protein sequence ID" value="KKK50600.1"/>
    <property type="molecule type" value="Genomic_DNA"/>
</dbReference>
<proteinExistence type="inferred from homology"/>
<feature type="domain" description="Peptidase S49" evidence="2">
    <location>
        <begin position="131"/>
        <end position="187"/>
    </location>
</feature>